<protein>
    <submittedName>
        <fullName evidence="1">Uncharacterized protein</fullName>
    </submittedName>
</protein>
<dbReference type="RefSeq" id="WP_125127739.1">
    <property type="nucleotide sequence ID" value="NZ_RHJS01000002.1"/>
</dbReference>
<name>A0A426DHM1_9FIRM</name>
<sequence>MDRKKKTNMDVQCPLLKKYKVHKKSFTSKSGTKSMLDILFKTRSHHALEDCLKKDEIYQKSERKIEEVLRKINRMGLDQEQLDAVDEALSICNYYDSQYGRIAYSLGFKDAVHLIMELFED</sequence>
<evidence type="ECO:0000313" key="2">
    <source>
        <dbReference type="Proteomes" id="UP000274920"/>
    </source>
</evidence>
<dbReference type="AlphaFoldDB" id="A0A426DHM1"/>
<dbReference type="EMBL" id="RHJS01000002">
    <property type="protein sequence ID" value="RRK32246.1"/>
    <property type="molecule type" value="Genomic_DNA"/>
</dbReference>
<dbReference type="Proteomes" id="UP000274920">
    <property type="component" value="Unassembled WGS sequence"/>
</dbReference>
<organism evidence="1 2">
    <name type="scientific">Schaedlerella arabinosiphila</name>
    <dbReference type="NCBI Taxonomy" id="2044587"/>
    <lineage>
        <taxon>Bacteria</taxon>
        <taxon>Bacillati</taxon>
        <taxon>Bacillota</taxon>
        <taxon>Clostridia</taxon>
        <taxon>Lachnospirales</taxon>
        <taxon>Lachnospiraceae</taxon>
        <taxon>Schaedlerella</taxon>
    </lineage>
</organism>
<evidence type="ECO:0000313" key="1">
    <source>
        <dbReference type="EMBL" id="RRK32246.1"/>
    </source>
</evidence>
<gene>
    <name evidence="1" type="ORF">EBB54_13390</name>
</gene>
<reference evidence="1" key="1">
    <citation type="submission" date="2018-10" db="EMBL/GenBank/DDBJ databases">
        <title>Schaedlerella arabinophila gen. nov. sp. nov., isolated from the mouse intestinal tract and comparative analysis with the genome of the closely related altered Schaedler flora strain ASF502.</title>
        <authorList>
            <person name="Miyake S."/>
            <person name="Soh M."/>
            <person name="Seedorf H."/>
        </authorList>
    </citation>
    <scope>NUCLEOTIDE SEQUENCE [LARGE SCALE GENOMIC DNA]</scope>
    <source>
        <strain evidence="1">DSM 106076</strain>
    </source>
</reference>
<comment type="caution">
    <text evidence="1">The sequence shown here is derived from an EMBL/GenBank/DDBJ whole genome shotgun (WGS) entry which is preliminary data.</text>
</comment>
<keyword evidence="2" id="KW-1185">Reference proteome</keyword>
<accession>A0A426DHM1</accession>
<proteinExistence type="predicted"/>